<feature type="region of interest" description="Disordered" evidence="1">
    <location>
        <begin position="17"/>
        <end position="61"/>
    </location>
</feature>
<evidence type="ECO:0000313" key="2">
    <source>
        <dbReference type="EMBL" id="KPX13311.1"/>
    </source>
</evidence>
<evidence type="ECO:0000313" key="3">
    <source>
        <dbReference type="Proteomes" id="UP000050346"/>
    </source>
</evidence>
<dbReference type="Gene3D" id="3.30.160.170">
    <property type="entry name" value="FlaG-like"/>
    <property type="match status" value="1"/>
</dbReference>
<dbReference type="PATRIC" id="fig|235272.12.peg.54"/>
<comment type="caution">
    <text evidence="2">The sequence shown here is derived from an EMBL/GenBank/DDBJ whole genome shotgun (WGS) entry which is preliminary data.</text>
</comment>
<evidence type="ECO:0000256" key="1">
    <source>
        <dbReference type="SAM" id="MobiDB-lite"/>
    </source>
</evidence>
<dbReference type="Proteomes" id="UP000050346">
    <property type="component" value="Unassembled WGS sequence"/>
</dbReference>
<dbReference type="SUPFAM" id="SSF160214">
    <property type="entry name" value="FlaG-like"/>
    <property type="match status" value="1"/>
</dbReference>
<sequence length="133" mass="14264">MMVMDMSVKLNVSYPAAQPASQAPVPDKSVDKPADTPSVERVAATAESKGSDLHKDDSHDEAKVKAAAEDIQKFFHSVKRNLEFSIDEASGKVIVKVIASDSGEVVRQIPNAEILKLADSLSDANSLLFRAKA</sequence>
<dbReference type="EMBL" id="LJQG01000317">
    <property type="protein sequence ID" value="KPX13311.1"/>
    <property type="molecule type" value="Genomic_DNA"/>
</dbReference>
<reference evidence="2 3" key="1">
    <citation type="submission" date="2015-09" db="EMBL/GenBank/DDBJ databases">
        <title>Genome announcement of multiple Pseudomonas syringae strains.</title>
        <authorList>
            <person name="Thakur S."/>
            <person name="Wang P.W."/>
            <person name="Gong Y."/>
            <person name="Weir B.S."/>
            <person name="Guttman D.S."/>
        </authorList>
    </citation>
    <scope>NUCLEOTIDE SEQUENCE [LARGE SCALE GENOMIC DNA]</scope>
    <source>
        <strain evidence="2 3">ICMP9150</strain>
    </source>
</reference>
<dbReference type="InterPro" id="IPR005186">
    <property type="entry name" value="FlaG"/>
</dbReference>
<dbReference type="PANTHER" id="PTHR37166:SF1">
    <property type="entry name" value="PROTEIN FLAG"/>
    <property type="match status" value="1"/>
</dbReference>
<keyword evidence="2" id="KW-0282">Flagellum</keyword>
<dbReference type="AlphaFoldDB" id="A0A0N8RBY8"/>
<dbReference type="InterPro" id="IPR035924">
    <property type="entry name" value="FlaG-like_sf"/>
</dbReference>
<dbReference type="PANTHER" id="PTHR37166">
    <property type="entry name" value="PROTEIN FLAG"/>
    <property type="match status" value="1"/>
</dbReference>
<proteinExistence type="predicted"/>
<gene>
    <name evidence="2" type="ORF">ALO71_100193</name>
</gene>
<keyword evidence="2" id="KW-0969">Cilium</keyword>
<feature type="compositionally biased region" description="Low complexity" evidence="1">
    <location>
        <begin position="17"/>
        <end position="26"/>
    </location>
</feature>
<organism evidence="2 3">
    <name type="scientific">Pseudomonas amygdali pv. dendropanacis</name>
    <dbReference type="NCBI Taxonomy" id="235272"/>
    <lineage>
        <taxon>Bacteria</taxon>
        <taxon>Pseudomonadati</taxon>
        <taxon>Pseudomonadota</taxon>
        <taxon>Gammaproteobacteria</taxon>
        <taxon>Pseudomonadales</taxon>
        <taxon>Pseudomonadaceae</taxon>
        <taxon>Pseudomonas</taxon>
        <taxon>Pseudomonas amygdali</taxon>
    </lineage>
</organism>
<name>A0A0N8RBY8_PSEA0</name>
<dbReference type="Pfam" id="PF03646">
    <property type="entry name" value="FlaG"/>
    <property type="match status" value="1"/>
</dbReference>
<keyword evidence="2" id="KW-0966">Cell projection</keyword>
<protein>
    <submittedName>
        <fullName evidence="2">Putative Flagellin FlaG</fullName>
    </submittedName>
</protein>
<feature type="compositionally biased region" description="Basic and acidic residues" evidence="1">
    <location>
        <begin position="49"/>
        <end position="61"/>
    </location>
</feature>
<accession>A0A0N8RBY8</accession>